<keyword evidence="1" id="KW-0812">Transmembrane</keyword>
<evidence type="ECO:0000313" key="3">
    <source>
        <dbReference type="Proteomes" id="UP000807769"/>
    </source>
</evidence>
<reference evidence="2" key="1">
    <citation type="journal article" date="2020" name="New Phytol.">
        <title>Comparative genomics reveals dynamic genome evolution in host specialist ectomycorrhizal fungi.</title>
        <authorList>
            <person name="Lofgren L.A."/>
            <person name="Nguyen N.H."/>
            <person name="Vilgalys R."/>
            <person name="Ruytinx J."/>
            <person name="Liao H.L."/>
            <person name="Branco S."/>
            <person name="Kuo A."/>
            <person name="LaButti K."/>
            <person name="Lipzen A."/>
            <person name="Andreopoulos W."/>
            <person name="Pangilinan J."/>
            <person name="Riley R."/>
            <person name="Hundley H."/>
            <person name="Na H."/>
            <person name="Barry K."/>
            <person name="Grigoriev I.V."/>
            <person name="Stajich J.E."/>
            <person name="Kennedy P.G."/>
        </authorList>
    </citation>
    <scope>NUCLEOTIDE SEQUENCE</scope>
    <source>
        <strain evidence="2">MN1</strain>
    </source>
</reference>
<feature type="transmembrane region" description="Helical" evidence="1">
    <location>
        <begin position="143"/>
        <end position="165"/>
    </location>
</feature>
<dbReference type="AlphaFoldDB" id="A0A9P7DXP3"/>
<accession>A0A9P7DXP3</accession>
<comment type="caution">
    <text evidence="2">The sequence shown here is derived from an EMBL/GenBank/DDBJ whole genome shotgun (WGS) entry which is preliminary data.</text>
</comment>
<keyword evidence="3" id="KW-1185">Reference proteome</keyword>
<feature type="transmembrane region" description="Helical" evidence="1">
    <location>
        <begin position="22"/>
        <end position="42"/>
    </location>
</feature>
<name>A0A9P7DXP3_9AGAM</name>
<feature type="transmembrane region" description="Helical" evidence="1">
    <location>
        <begin position="186"/>
        <end position="208"/>
    </location>
</feature>
<organism evidence="2 3">
    <name type="scientific">Suillus subaureus</name>
    <dbReference type="NCBI Taxonomy" id="48587"/>
    <lineage>
        <taxon>Eukaryota</taxon>
        <taxon>Fungi</taxon>
        <taxon>Dikarya</taxon>
        <taxon>Basidiomycota</taxon>
        <taxon>Agaricomycotina</taxon>
        <taxon>Agaricomycetes</taxon>
        <taxon>Agaricomycetidae</taxon>
        <taxon>Boletales</taxon>
        <taxon>Suillineae</taxon>
        <taxon>Suillaceae</taxon>
        <taxon>Suillus</taxon>
    </lineage>
</organism>
<evidence type="ECO:0000256" key="1">
    <source>
        <dbReference type="SAM" id="Phobius"/>
    </source>
</evidence>
<dbReference type="GeneID" id="64631046"/>
<keyword evidence="1" id="KW-1133">Transmembrane helix</keyword>
<evidence type="ECO:0000313" key="2">
    <source>
        <dbReference type="EMBL" id="KAG1805540.1"/>
    </source>
</evidence>
<dbReference type="Proteomes" id="UP000807769">
    <property type="component" value="Unassembled WGS sequence"/>
</dbReference>
<dbReference type="EMBL" id="JABBWG010000052">
    <property type="protein sequence ID" value="KAG1805540.1"/>
    <property type="molecule type" value="Genomic_DNA"/>
</dbReference>
<feature type="transmembrane region" description="Helical" evidence="1">
    <location>
        <begin position="214"/>
        <end position="236"/>
    </location>
</feature>
<feature type="transmembrane region" description="Helical" evidence="1">
    <location>
        <begin position="100"/>
        <end position="123"/>
    </location>
</feature>
<sequence length="296" mass="32951">MFIGTIWTFTYKQRIRDINRPIAVIAVLLFVLSTAHMIVGIIRLEDGMVKYGSTFRGGPVGFFTDVTQQSFLTKNTIITLQTLLGDGVVIYRCYFVWQSVWIIILPCMMWCGVAAFGICMVYAQAPTTDAKNVFGNKTGHWIMVFLSLTLATNLLSSALLAYRIWTIERNVSGAYATKNKMPILRVLVDAALIYSAALCASQVCFALSNNGFYVIGDLIVPIISIVFYMVFIRIAISKNVQECLSTTVCGGRNDSDRRMSSRYPAQPSMEIGYERDDIILTGRDSLKIDTASSTQV</sequence>
<protein>
    <submittedName>
        <fullName evidence="2">Uncharacterized protein</fullName>
    </submittedName>
</protein>
<dbReference type="OrthoDB" id="3354175at2759"/>
<dbReference type="RefSeq" id="XP_041187293.1">
    <property type="nucleotide sequence ID" value="XM_041337030.1"/>
</dbReference>
<keyword evidence="1" id="KW-0472">Membrane</keyword>
<proteinExistence type="predicted"/>
<gene>
    <name evidence="2" type="ORF">BJ212DRAFT_1391390</name>
</gene>